<dbReference type="CDD" id="cd20071">
    <property type="entry name" value="SET_SMYD"/>
    <property type="match status" value="1"/>
</dbReference>
<dbReference type="Proteomes" id="UP000574390">
    <property type="component" value="Unassembled WGS sequence"/>
</dbReference>
<dbReference type="PROSITE" id="PS50280">
    <property type="entry name" value="SET"/>
    <property type="match status" value="1"/>
</dbReference>
<name>A0A7J6T1U8_PEROL</name>
<dbReference type="InterPro" id="IPR050869">
    <property type="entry name" value="H3K4_H4K5_MeTrfase"/>
</dbReference>
<accession>A0A7J6T1U8</accession>
<gene>
    <name evidence="2" type="ORF">FOZ62_007651</name>
</gene>
<dbReference type="Pfam" id="PF00856">
    <property type="entry name" value="SET"/>
    <property type="match status" value="1"/>
</dbReference>
<dbReference type="PANTHER" id="PTHR12197">
    <property type="entry name" value="HISTONE-LYSINE N-METHYLTRANSFERASE SMYD"/>
    <property type="match status" value="1"/>
</dbReference>
<evidence type="ECO:0000313" key="3">
    <source>
        <dbReference type="Proteomes" id="UP000574390"/>
    </source>
</evidence>
<evidence type="ECO:0000259" key="1">
    <source>
        <dbReference type="PROSITE" id="PS50280"/>
    </source>
</evidence>
<feature type="domain" description="SET" evidence="1">
    <location>
        <begin position="114"/>
        <end position="486"/>
    </location>
</feature>
<dbReference type="Gene3D" id="2.170.270.10">
    <property type="entry name" value="SET domain"/>
    <property type="match status" value="1"/>
</dbReference>
<dbReference type="SUPFAM" id="SSF82199">
    <property type="entry name" value="SET domain"/>
    <property type="match status" value="1"/>
</dbReference>
<comment type="caution">
    <text evidence="2">The sequence shown here is derived from an EMBL/GenBank/DDBJ whole genome shotgun (WGS) entry which is preliminary data.</text>
</comment>
<evidence type="ECO:0000313" key="2">
    <source>
        <dbReference type="EMBL" id="KAF4738867.1"/>
    </source>
</evidence>
<dbReference type="EMBL" id="JABANM010010741">
    <property type="protein sequence ID" value="KAF4738867.1"/>
    <property type="molecule type" value="Genomic_DNA"/>
</dbReference>
<proteinExistence type="predicted"/>
<dbReference type="AlphaFoldDB" id="A0A7J6T1U8"/>
<protein>
    <recommendedName>
        <fullName evidence="1">SET domain-containing protein</fullName>
    </recommendedName>
</protein>
<dbReference type="InterPro" id="IPR046341">
    <property type="entry name" value="SET_dom_sf"/>
</dbReference>
<sequence>MFSLGRLLLNTRDLAAPKKKTTWRTVHRRRVLTFRYDHRWRYRIRHQHYERRQLVASDFFPAEAKPRFRYAGFWPGIFNHAGTPEVERMQKVESVLMSKSNSYYTDLITSIGSEDLHVKAEHSDDRGMGLYATEPLEAGETLWAERPLLGALVRAFDRPLCVCETCGRFLGSLQLQLKYGLGMVSGSEMAKVFNDGDEDTVHELLFTPELPKVPGEAARLTDETPCLWQADGEFLFFCSQHCRGGFENVHRPLWQSEAGRRVRQVAREGDMEYLLLAAKVILGFSGADDGLREGVRRLCGGDQSYWECVDMPEDEKEAATFIEDCKGTLEKGSKAMAGLVDKADDETKKWGTFKGLNGLVGKLCRNAIMVTYPNPLTEYLLAISQTDADLTTLRALVQKAKPAVADDEDDGDDFVQVDLGEGVVADSRTLCPHYRGWAVFPLLACVNHSCRPNIETEFSGDGATLVANVSESAAIAAGVELTISYCDVEEESTEERQKQLAAYGFECQCERCCKKARKA</sequence>
<dbReference type="InterPro" id="IPR001214">
    <property type="entry name" value="SET_dom"/>
</dbReference>
<organism evidence="2 3">
    <name type="scientific">Perkinsus olseni</name>
    <name type="common">Perkinsus atlanticus</name>
    <dbReference type="NCBI Taxonomy" id="32597"/>
    <lineage>
        <taxon>Eukaryota</taxon>
        <taxon>Sar</taxon>
        <taxon>Alveolata</taxon>
        <taxon>Perkinsozoa</taxon>
        <taxon>Perkinsea</taxon>
        <taxon>Perkinsida</taxon>
        <taxon>Perkinsidae</taxon>
        <taxon>Perkinsus</taxon>
    </lineage>
</organism>
<reference evidence="2 3" key="1">
    <citation type="submission" date="2020-04" db="EMBL/GenBank/DDBJ databases">
        <title>Perkinsus olseni comparative genomics.</title>
        <authorList>
            <person name="Bogema D.R."/>
        </authorList>
    </citation>
    <scope>NUCLEOTIDE SEQUENCE [LARGE SCALE GENOMIC DNA]</scope>
    <source>
        <strain evidence="2">ATCC PRA-205</strain>
    </source>
</reference>